<evidence type="ECO:0000313" key="3">
    <source>
        <dbReference type="Proteomes" id="UP000007174"/>
    </source>
</evidence>
<evidence type="ECO:0000256" key="1">
    <source>
        <dbReference type="SAM" id="MobiDB-lite"/>
    </source>
</evidence>
<sequence>RATLPREALTDLALPGRGVRRPRRRHNTGTRSNIRGRRKRIPQIPAKPVAWSNLTRIQV</sequence>
<gene>
    <name evidence="2" type="ORF">CH063_06822</name>
</gene>
<name>H1V3W7_COLHI</name>
<dbReference type="EMBL" id="CACQ02001328">
    <property type="protein sequence ID" value="CCF34919.1"/>
    <property type="molecule type" value="Genomic_DNA"/>
</dbReference>
<dbReference type="Proteomes" id="UP000007174">
    <property type="component" value="Unassembled WGS sequence"/>
</dbReference>
<organism evidence="2 3">
    <name type="scientific">Colletotrichum higginsianum (strain IMI 349063)</name>
    <name type="common">Crucifer anthracnose fungus</name>
    <dbReference type="NCBI Taxonomy" id="759273"/>
    <lineage>
        <taxon>Eukaryota</taxon>
        <taxon>Fungi</taxon>
        <taxon>Dikarya</taxon>
        <taxon>Ascomycota</taxon>
        <taxon>Pezizomycotina</taxon>
        <taxon>Sordariomycetes</taxon>
        <taxon>Hypocreomycetidae</taxon>
        <taxon>Glomerellales</taxon>
        <taxon>Glomerellaceae</taxon>
        <taxon>Colletotrichum</taxon>
        <taxon>Colletotrichum destructivum species complex</taxon>
    </lineage>
</organism>
<protein>
    <submittedName>
        <fullName evidence="2">Uncharacterized protein</fullName>
    </submittedName>
</protein>
<feature type="region of interest" description="Disordered" evidence="1">
    <location>
        <begin position="1"/>
        <end position="34"/>
    </location>
</feature>
<accession>H1V3W7</accession>
<feature type="compositionally biased region" description="Basic residues" evidence="1">
    <location>
        <begin position="18"/>
        <end position="34"/>
    </location>
</feature>
<proteinExistence type="predicted"/>
<feature type="non-terminal residue" evidence="2">
    <location>
        <position position="1"/>
    </location>
</feature>
<reference evidence="3" key="1">
    <citation type="journal article" date="2012" name="Nat. Genet.">
        <title>Lifestyle transitions in plant pathogenic Colletotrichum fungi deciphered by genome and transcriptome analyses.</title>
        <authorList>
            <person name="O'Connell R.J."/>
            <person name="Thon M.R."/>
            <person name="Hacquard S."/>
            <person name="Amyotte S.G."/>
            <person name="Kleemann J."/>
            <person name="Torres M.F."/>
            <person name="Damm U."/>
            <person name="Buiate E.A."/>
            <person name="Epstein L."/>
            <person name="Alkan N."/>
            <person name="Altmueller J."/>
            <person name="Alvarado-Balderrama L."/>
            <person name="Bauser C.A."/>
            <person name="Becker C."/>
            <person name="Birren B.W."/>
            <person name="Chen Z."/>
            <person name="Choi J."/>
            <person name="Crouch J.A."/>
            <person name="Duvick J.P."/>
            <person name="Farman M.A."/>
            <person name="Gan P."/>
            <person name="Heiman D."/>
            <person name="Henrissat B."/>
            <person name="Howard R.J."/>
            <person name="Kabbage M."/>
            <person name="Koch C."/>
            <person name="Kracher B."/>
            <person name="Kubo Y."/>
            <person name="Law A.D."/>
            <person name="Lebrun M.-H."/>
            <person name="Lee Y.-H."/>
            <person name="Miyara I."/>
            <person name="Moore N."/>
            <person name="Neumann U."/>
            <person name="Nordstroem K."/>
            <person name="Panaccione D.G."/>
            <person name="Panstruga R."/>
            <person name="Place M."/>
            <person name="Proctor R.H."/>
            <person name="Prusky D."/>
            <person name="Rech G."/>
            <person name="Reinhardt R."/>
            <person name="Rollins J.A."/>
            <person name="Rounsley S."/>
            <person name="Schardl C.L."/>
            <person name="Schwartz D.C."/>
            <person name="Shenoy N."/>
            <person name="Shirasu K."/>
            <person name="Sikhakolli U.R."/>
            <person name="Stueber K."/>
            <person name="Sukno S.A."/>
            <person name="Sweigard J.A."/>
            <person name="Takano Y."/>
            <person name="Takahara H."/>
            <person name="Trail F."/>
            <person name="van der Does H.C."/>
            <person name="Voll L.M."/>
            <person name="Will I."/>
            <person name="Young S."/>
            <person name="Zeng Q."/>
            <person name="Zhang J."/>
            <person name="Zhou S."/>
            <person name="Dickman M.B."/>
            <person name="Schulze-Lefert P."/>
            <person name="Ver Loren van Themaat E."/>
            <person name="Ma L.-J."/>
            <person name="Vaillancourt L.J."/>
        </authorList>
    </citation>
    <scope>NUCLEOTIDE SEQUENCE [LARGE SCALE GENOMIC DNA]</scope>
    <source>
        <strain evidence="3">IMI 349063</strain>
    </source>
</reference>
<dbReference type="HOGENOM" id="CLU_2967202_0_0_1"/>
<dbReference type="AlphaFoldDB" id="H1V3W7"/>
<evidence type="ECO:0000313" key="2">
    <source>
        <dbReference type="EMBL" id="CCF34919.1"/>
    </source>
</evidence>